<reference evidence="4" key="1">
    <citation type="submission" date="2023-06" db="EMBL/GenBank/DDBJ databases">
        <authorList>
            <person name="Kurt Z."/>
        </authorList>
    </citation>
    <scope>NUCLEOTIDE SEQUENCE</scope>
</reference>
<organism evidence="4">
    <name type="scientific">Hexamita inflata</name>
    <dbReference type="NCBI Taxonomy" id="28002"/>
    <lineage>
        <taxon>Eukaryota</taxon>
        <taxon>Metamonada</taxon>
        <taxon>Diplomonadida</taxon>
        <taxon>Hexamitidae</taxon>
        <taxon>Hexamitinae</taxon>
        <taxon>Hexamita</taxon>
    </lineage>
</organism>
<dbReference type="EMBL" id="CATOUU010000237">
    <property type="protein sequence ID" value="CAI9921895.1"/>
    <property type="molecule type" value="Genomic_DNA"/>
</dbReference>
<dbReference type="Proteomes" id="UP001642409">
    <property type="component" value="Unassembled WGS sequence"/>
</dbReference>
<evidence type="ECO:0000256" key="1">
    <source>
        <dbReference type="ARBA" id="ARBA00022478"/>
    </source>
</evidence>
<keyword evidence="1" id="KW-0240">DNA-directed RNA polymerase</keyword>
<evidence type="ECO:0000256" key="3">
    <source>
        <dbReference type="SAM" id="MobiDB-lite"/>
    </source>
</evidence>
<evidence type="ECO:0000313" key="5">
    <source>
        <dbReference type="EMBL" id="CAI9952819.1"/>
    </source>
</evidence>
<evidence type="ECO:0000313" key="8">
    <source>
        <dbReference type="EMBL" id="CAL6095984.1"/>
    </source>
</evidence>
<evidence type="ECO:0000313" key="7">
    <source>
        <dbReference type="EMBL" id="CAL6072475.1"/>
    </source>
</evidence>
<dbReference type="EMBL" id="CATOUU010000834">
    <property type="protein sequence ID" value="CAI9952819.1"/>
    <property type="molecule type" value="Genomic_DNA"/>
</dbReference>
<proteinExistence type="predicted"/>
<evidence type="ECO:0000313" key="6">
    <source>
        <dbReference type="EMBL" id="CAL5985261.1"/>
    </source>
</evidence>
<dbReference type="EMBL" id="CAXDID020000481">
    <property type="protein sequence ID" value="CAL6095984.1"/>
    <property type="molecule type" value="Genomic_DNA"/>
</dbReference>
<dbReference type="AlphaFoldDB" id="A0AA86TML5"/>
<sequence length="212" mass="24295">MLFKIKAIHTIQLKPADFHNRYKEAIKIMLTNELQDKLNVKFGKVISVSIQDDAIFDKPLLLTQQGLALFKLQFEAVVERVVPKECTLGRLKNIIKLGEDYELQFSVGSFELSGFVKETVYEKNLTGDVLNVKDEIRDQYTILQKEIQGIQQFKIGDFYRLILHTMDSAHVVDQVAEPEDDAEYVEGENQVEDNEDDVFNDDGADSDFAEED</sequence>
<protein>
    <submittedName>
        <fullName evidence="4">RNA polymerase II subunit RPB7</fullName>
    </submittedName>
    <submittedName>
        <fullName evidence="6">RNA_polymerase II subunit RPB7</fullName>
    </submittedName>
</protein>
<comment type="caution">
    <text evidence="4">The sequence shown here is derived from an EMBL/GenBank/DDBJ whole genome shotgun (WGS) entry which is preliminary data.</text>
</comment>
<keyword evidence="2" id="KW-0804">Transcription</keyword>
<gene>
    <name evidence="5" type="ORF">HINF_LOCUS40464</name>
    <name evidence="7" type="ORF">HINF_LOCUS55643</name>
    <name evidence="8" type="ORF">HINF_LOCUS68212</name>
    <name evidence="6" type="ORF">HINF_LOCUS8722</name>
    <name evidence="4" type="ORF">HINF_LOCUS9540</name>
</gene>
<dbReference type="GO" id="GO:0000428">
    <property type="term" value="C:DNA-directed RNA polymerase complex"/>
    <property type="evidence" value="ECO:0007669"/>
    <property type="project" value="UniProtKB-KW"/>
</dbReference>
<accession>A0AA86TML5</accession>
<dbReference type="EMBL" id="CAXDID020000295">
    <property type="protein sequence ID" value="CAL6072475.1"/>
    <property type="molecule type" value="Genomic_DNA"/>
</dbReference>
<reference evidence="6 9" key="2">
    <citation type="submission" date="2024-07" db="EMBL/GenBank/DDBJ databases">
        <authorList>
            <person name="Akdeniz Z."/>
        </authorList>
    </citation>
    <scope>NUCLEOTIDE SEQUENCE [LARGE SCALE GENOMIC DNA]</scope>
</reference>
<feature type="region of interest" description="Disordered" evidence="3">
    <location>
        <begin position="177"/>
        <end position="212"/>
    </location>
</feature>
<dbReference type="SUPFAM" id="SSF88798">
    <property type="entry name" value="N-terminal, heterodimerisation domain of RBP7 (RpoE)"/>
    <property type="match status" value="1"/>
</dbReference>
<name>A0AA86TML5_9EUKA</name>
<evidence type="ECO:0000256" key="2">
    <source>
        <dbReference type="ARBA" id="ARBA00023163"/>
    </source>
</evidence>
<keyword evidence="9" id="KW-1185">Reference proteome</keyword>
<dbReference type="InterPro" id="IPR036898">
    <property type="entry name" value="RNA_pol_Rpb7-like_N_sf"/>
</dbReference>
<evidence type="ECO:0000313" key="4">
    <source>
        <dbReference type="EMBL" id="CAI9921895.1"/>
    </source>
</evidence>
<evidence type="ECO:0000313" key="9">
    <source>
        <dbReference type="Proteomes" id="UP001642409"/>
    </source>
</evidence>
<dbReference type="Gene3D" id="3.30.1490.120">
    <property type="entry name" value="RNA polymerase Rpb7-like, N-terminal domain"/>
    <property type="match status" value="1"/>
</dbReference>
<dbReference type="EMBL" id="CAXDID020000018">
    <property type="protein sequence ID" value="CAL5985261.1"/>
    <property type="molecule type" value="Genomic_DNA"/>
</dbReference>